<proteinExistence type="predicted"/>
<evidence type="ECO:0000256" key="2">
    <source>
        <dbReference type="ARBA" id="ARBA00023180"/>
    </source>
</evidence>
<reference evidence="5" key="1">
    <citation type="submission" date="2022-12" db="EMBL/GenBank/DDBJ databases">
        <title>Draft genome assemblies for two species of Escallonia (Escalloniales).</title>
        <authorList>
            <person name="Chanderbali A."/>
            <person name="Dervinis C."/>
            <person name="Anghel I."/>
            <person name="Soltis D."/>
            <person name="Soltis P."/>
            <person name="Zapata F."/>
        </authorList>
    </citation>
    <scope>NUCLEOTIDE SEQUENCE</scope>
    <source>
        <strain evidence="5">UCBG64.0493</strain>
        <tissue evidence="5">Leaf</tissue>
    </source>
</reference>
<evidence type="ECO:0000256" key="3">
    <source>
        <dbReference type="SAM" id="SignalP"/>
    </source>
</evidence>
<dbReference type="InterPro" id="IPR036426">
    <property type="entry name" value="Bulb-type_lectin_dom_sf"/>
</dbReference>
<keyword evidence="2" id="KW-0325">Glycoprotein</keyword>
<name>A0AA88UY21_9ASTE</name>
<feature type="domain" description="Bulb-type lectin" evidence="4">
    <location>
        <begin position="46"/>
        <end position="157"/>
    </location>
</feature>
<evidence type="ECO:0000313" key="6">
    <source>
        <dbReference type="Proteomes" id="UP001188597"/>
    </source>
</evidence>
<dbReference type="AlphaFoldDB" id="A0AA88UY21"/>
<dbReference type="Proteomes" id="UP001188597">
    <property type="component" value="Unassembled WGS sequence"/>
</dbReference>
<sequence>MASFFPFSCPLVFLLLLLLRILSSIAQAAVPASDTFKYVNEGEFGDYVVEYGGTYRPLSVFSSPFQLCFYNTTPNAYTLALRIGVQRQEPFYRLVWEANRGKPVGENATLTFGTDGNLVLAEADGRVVWQTGTANKGAPCPLADATAPFQCSLHLPL</sequence>
<evidence type="ECO:0000313" key="5">
    <source>
        <dbReference type="EMBL" id="KAK2997684.1"/>
    </source>
</evidence>
<evidence type="ECO:0000259" key="4">
    <source>
        <dbReference type="PROSITE" id="PS50927"/>
    </source>
</evidence>
<dbReference type="EMBL" id="JAVXUP010004045">
    <property type="protein sequence ID" value="KAK2997684.1"/>
    <property type="molecule type" value="Genomic_DNA"/>
</dbReference>
<keyword evidence="6" id="KW-1185">Reference proteome</keyword>
<feature type="signal peptide" evidence="3">
    <location>
        <begin position="1"/>
        <end position="28"/>
    </location>
</feature>
<dbReference type="CDD" id="cd00028">
    <property type="entry name" value="B_lectin"/>
    <property type="match status" value="1"/>
</dbReference>
<protein>
    <recommendedName>
        <fullName evidence="4">Bulb-type lectin domain-containing protein</fullName>
    </recommendedName>
</protein>
<feature type="chain" id="PRO_5041640578" description="Bulb-type lectin domain-containing protein" evidence="3">
    <location>
        <begin position="29"/>
        <end position="157"/>
    </location>
</feature>
<organism evidence="5 6">
    <name type="scientific">Escallonia herrerae</name>
    <dbReference type="NCBI Taxonomy" id="1293975"/>
    <lineage>
        <taxon>Eukaryota</taxon>
        <taxon>Viridiplantae</taxon>
        <taxon>Streptophyta</taxon>
        <taxon>Embryophyta</taxon>
        <taxon>Tracheophyta</taxon>
        <taxon>Spermatophyta</taxon>
        <taxon>Magnoliopsida</taxon>
        <taxon>eudicotyledons</taxon>
        <taxon>Gunneridae</taxon>
        <taxon>Pentapetalae</taxon>
        <taxon>asterids</taxon>
        <taxon>campanulids</taxon>
        <taxon>Escalloniales</taxon>
        <taxon>Escalloniaceae</taxon>
        <taxon>Escallonia</taxon>
    </lineage>
</organism>
<comment type="caution">
    <text evidence="5">The sequence shown here is derived from an EMBL/GenBank/DDBJ whole genome shotgun (WGS) entry which is preliminary data.</text>
</comment>
<accession>A0AA88UY21</accession>
<dbReference type="PROSITE" id="PS50927">
    <property type="entry name" value="BULB_LECTIN"/>
    <property type="match status" value="1"/>
</dbReference>
<dbReference type="SMART" id="SM00108">
    <property type="entry name" value="B_lectin"/>
    <property type="match status" value="1"/>
</dbReference>
<evidence type="ECO:0000256" key="1">
    <source>
        <dbReference type="ARBA" id="ARBA00022729"/>
    </source>
</evidence>
<dbReference type="InterPro" id="IPR001480">
    <property type="entry name" value="Bulb-type_lectin_dom"/>
</dbReference>
<keyword evidence="1 3" id="KW-0732">Signal</keyword>
<dbReference type="SUPFAM" id="SSF51110">
    <property type="entry name" value="alpha-D-mannose-specific plant lectins"/>
    <property type="match status" value="1"/>
</dbReference>
<dbReference type="Gene3D" id="2.90.10.10">
    <property type="entry name" value="Bulb-type lectin domain"/>
    <property type="match status" value="1"/>
</dbReference>
<gene>
    <name evidence="5" type="ORF">RJ639_025751</name>
</gene>